<dbReference type="RefSeq" id="WP_085516574.1">
    <property type="nucleotide sequence ID" value="NZ_FXAW01000003.1"/>
</dbReference>
<dbReference type="GO" id="GO:0009253">
    <property type="term" value="P:peptidoglycan catabolic process"/>
    <property type="evidence" value="ECO:0007669"/>
    <property type="project" value="InterPro"/>
</dbReference>
<dbReference type="PANTHER" id="PTHR11022">
    <property type="entry name" value="PEPTIDOGLYCAN RECOGNITION PROTEIN"/>
    <property type="match status" value="1"/>
</dbReference>
<dbReference type="CDD" id="cd06583">
    <property type="entry name" value="PGRP"/>
    <property type="match status" value="1"/>
</dbReference>
<dbReference type="Gene3D" id="3.40.80.10">
    <property type="entry name" value="Peptidoglycan recognition protein-like"/>
    <property type="match status" value="1"/>
</dbReference>
<evidence type="ECO:0000313" key="5">
    <source>
        <dbReference type="Proteomes" id="UP000193804"/>
    </source>
</evidence>
<sequence length="427" mass="48079">MRTVFTLLIFIFCNQLHGQVENIHASFVLNSGANERFTQSVDFSFTAIALKSKETSDFSEIGFIHESDTIYFNNDLHSDNSDQYFYSSLIHFDQAIKSVDLYGVKDNEKLEVVLINGSGQYSDYSLQKGKVEQNNDCELTGVIQQSEWRAGLPEPSYTRSFTTTENMIVHHSAGSNNISDYTQAVRSIYIFHTEENGWSDIGYNYLVAPNGVIYAGRDPAAGDQDKVLGAHFCGSNSSTMGICLMGNYETVEPPSEMLESLEQVLSWKAFKDDLAPLDVSAHPLNSNLGVIAGHQEGCSTLCPGENVYKRLQQIRVNVEAQLEECSGEDEEEPIVVIEIDSVLSEKIYPNPIKSDFSFSMDISEGSKDDLRFIYIFNQEGKRIKWQNIYFTENKLEVKLPSTLKPGIYFLQTSFRNGDESSQRFVIQ</sequence>
<evidence type="ECO:0000256" key="1">
    <source>
        <dbReference type="ARBA" id="ARBA00007553"/>
    </source>
</evidence>
<dbReference type="NCBIfam" id="TIGR04183">
    <property type="entry name" value="Por_Secre_tail"/>
    <property type="match status" value="1"/>
</dbReference>
<accession>A0A1X7JIU9</accession>
<dbReference type="InterPro" id="IPR002502">
    <property type="entry name" value="Amidase_domain"/>
</dbReference>
<protein>
    <submittedName>
        <fullName evidence="4">Por secretion system C-terminal sorting domain-containing protein</fullName>
    </submittedName>
</protein>
<organism evidence="4 5">
    <name type="scientific">Marivirga sericea</name>
    <dbReference type="NCBI Taxonomy" id="1028"/>
    <lineage>
        <taxon>Bacteria</taxon>
        <taxon>Pseudomonadati</taxon>
        <taxon>Bacteroidota</taxon>
        <taxon>Cytophagia</taxon>
        <taxon>Cytophagales</taxon>
        <taxon>Marivirgaceae</taxon>
        <taxon>Marivirga</taxon>
    </lineage>
</organism>
<dbReference type="GO" id="GO:0008745">
    <property type="term" value="F:N-acetylmuramoyl-L-alanine amidase activity"/>
    <property type="evidence" value="ECO:0007669"/>
    <property type="project" value="InterPro"/>
</dbReference>
<dbReference type="AlphaFoldDB" id="A0A1X7JIU9"/>
<gene>
    <name evidence="4" type="ORF">SAMN05661096_01640</name>
</gene>
<dbReference type="InterPro" id="IPR006619">
    <property type="entry name" value="PGRP_domain_met/bac"/>
</dbReference>
<dbReference type="InterPro" id="IPR036505">
    <property type="entry name" value="Amidase/PGRP_sf"/>
</dbReference>
<dbReference type="SMART" id="SM00644">
    <property type="entry name" value="Ami_2"/>
    <property type="match status" value="1"/>
</dbReference>
<evidence type="ECO:0000259" key="3">
    <source>
        <dbReference type="SMART" id="SM00701"/>
    </source>
</evidence>
<keyword evidence="5" id="KW-1185">Reference proteome</keyword>
<evidence type="ECO:0000313" key="4">
    <source>
        <dbReference type="EMBL" id="SMG27673.1"/>
    </source>
</evidence>
<dbReference type="InterPro" id="IPR026444">
    <property type="entry name" value="Secre_tail"/>
</dbReference>
<dbReference type="Pfam" id="PF18962">
    <property type="entry name" value="Por_Secre_tail"/>
    <property type="match status" value="1"/>
</dbReference>
<proteinExistence type="inferred from homology"/>
<comment type="similarity">
    <text evidence="1">Belongs to the N-acetylmuramoyl-L-alanine amidase 2 family.</text>
</comment>
<feature type="domain" description="N-acetylmuramoyl-L-alanine amidase" evidence="2">
    <location>
        <begin position="152"/>
        <end position="304"/>
    </location>
</feature>
<dbReference type="SUPFAM" id="SSF55846">
    <property type="entry name" value="N-acetylmuramoyl-L-alanine amidase-like"/>
    <property type="match status" value="1"/>
</dbReference>
<dbReference type="Proteomes" id="UP000193804">
    <property type="component" value="Unassembled WGS sequence"/>
</dbReference>
<dbReference type="EMBL" id="FXAW01000003">
    <property type="protein sequence ID" value="SMG27673.1"/>
    <property type="molecule type" value="Genomic_DNA"/>
</dbReference>
<dbReference type="SMART" id="SM00701">
    <property type="entry name" value="PGRP"/>
    <property type="match status" value="1"/>
</dbReference>
<feature type="domain" description="Peptidoglycan recognition protein family" evidence="3">
    <location>
        <begin position="140"/>
        <end position="286"/>
    </location>
</feature>
<dbReference type="Pfam" id="PF01510">
    <property type="entry name" value="Amidase_2"/>
    <property type="match status" value="1"/>
</dbReference>
<dbReference type="GO" id="GO:0008270">
    <property type="term" value="F:zinc ion binding"/>
    <property type="evidence" value="ECO:0007669"/>
    <property type="project" value="InterPro"/>
</dbReference>
<dbReference type="OrthoDB" id="2812205at2"/>
<dbReference type="PANTHER" id="PTHR11022:SF41">
    <property type="entry name" value="PEPTIDOGLYCAN-RECOGNITION PROTEIN LC-RELATED"/>
    <property type="match status" value="1"/>
</dbReference>
<dbReference type="InterPro" id="IPR015510">
    <property type="entry name" value="PGRP"/>
</dbReference>
<name>A0A1X7JIU9_9BACT</name>
<reference evidence="5" key="1">
    <citation type="submission" date="2017-04" db="EMBL/GenBank/DDBJ databases">
        <authorList>
            <person name="Varghese N."/>
            <person name="Submissions S."/>
        </authorList>
    </citation>
    <scope>NUCLEOTIDE SEQUENCE [LARGE SCALE GENOMIC DNA]</scope>
    <source>
        <strain evidence="5">DSM 4125</strain>
    </source>
</reference>
<evidence type="ECO:0000259" key="2">
    <source>
        <dbReference type="SMART" id="SM00644"/>
    </source>
</evidence>
<dbReference type="STRING" id="1028.SAMN05661096_01640"/>